<organism evidence="8 9">
    <name type="scientific">Novipirellula artificiosorum</name>
    <dbReference type="NCBI Taxonomy" id="2528016"/>
    <lineage>
        <taxon>Bacteria</taxon>
        <taxon>Pseudomonadati</taxon>
        <taxon>Planctomycetota</taxon>
        <taxon>Planctomycetia</taxon>
        <taxon>Pirellulales</taxon>
        <taxon>Pirellulaceae</taxon>
        <taxon>Novipirellula</taxon>
    </lineage>
</organism>
<dbReference type="InterPro" id="IPR017850">
    <property type="entry name" value="Alkaline_phosphatase_core_sf"/>
</dbReference>
<evidence type="ECO:0000256" key="6">
    <source>
        <dbReference type="SAM" id="SignalP"/>
    </source>
</evidence>
<dbReference type="Proteomes" id="UP000319143">
    <property type="component" value="Unassembled WGS sequence"/>
</dbReference>
<dbReference type="EMBL" id="SJPV01000013">
    <property type="protein sequence ID" value="TWU32329.1"/>
    <property type="molecule type" value="Genomic_DNA"/>
</dbReference>
<dbReference type="Pfam" id="PF00884">
    <property type="entry name" value="Sulfatase"/>
    <property type="match status" value="1"/>
</dbReference>
<dbReference type="PANTHER" id="PTHR42693:SF53">
    <property type="entry name" value="ENDO-4-O-SULFATASE"/>
    <property type="match status" value="1"/>
</dbReference>
<dbReference type="PROSITE" id="PS00149">
    <property type="entry name" value="SULFATASE_2"/>
    <property type="match status" value="1"/>
</dbReference>
<evidence type="ECO:0000313" key="9">
    <source>
        <dbReference type="Proteomes" id="UP000319143"/>
    </source>
</evidence>
<keyword evidence="9" id="KW-1185">Reference proteome</keyword>
<reference evidence="8 9" key="1">
    <citation type="submission" date="2019-02" db="EMBL/GenBank/DDBJ databases">
        <title>Deep-cultivation of Planctomycetes and their phenomic and genomic characterization uncovers novel biology.</title>
        <authorList>
            <person name="Wiegand S."/>
            <person name="Jogler M."/>
            <person name="Boedeker C."/>
            <person name="Pinto D."/>
            <person name="Vollmers J."/>
            <person name="Rivas-Marin E."/>
            <person name="Kohn T."/>
            <person name="Peeters S.H."/>
            <person name="Heuer A."/>
            <person name="Rast P."/>
            <person name="Oberbeckmann S."/>
            <person name="Bunk B."/>
            <person name="Jeske O."/>
            <person name="Meyerdierks A."/>
            <person name="Storesund J.E."/>
            <person name="Kallscheuer N."/>
            <person name="Luecker S."/>
            <person name="Lage O.M."/>
            <person name="Pohl T."/>
            <person name="Merkel B.J."/>
            <person name="Hornburger P."/>
            <person name="Mueller R.-W."/>
            <person name="Bruemmer F."/>
            <person name="Labrenz M."/>
            <person name="Spormann A.M."/>
            <person name="Op Den Camp H."/>
            <person name="Overmann J."/>
            <person name="Amann R."/>
            <person name="Jetten M.S.M."/>
            <person name="Mascher T."/>
            <person name="Medema M.H."/>
            <person name="Devos D.P."/>
            <person name="Kaster A.-K."/>
            <person name="Ovreas L."/>
            <person name="Rohde M."/>
            <person name="Galperin M.Y."/>
            <person name="Jogler C."/>
        </authorList>
    </citation>
    <scope>NUCLEOTIDE SEQUENCE [LARGE SCALE GENOMIC DNA]</scope>
    <source>
        <strain evidence="8 9">Poly41</strain>
    </source>
</reference>
<feature type="region of interest" description="Disordered" evidence="5">
    <location>
        <begin position="439"/>
        <end position="458"/>
    </location>
</feature>
<dbReference type="AlphaFoldDB" id="A0A5C6DBN0"/>
<dbReference type="GO" id="GO:0004065">
    <property type="term" value="F:arylsulfatase activity"/>
    <property type="evidence" value="ECO:0007669"/>
    <property type="project" value="UniProtKB-EC"/>
</dbReference>
<dbReference type="RefSeq" id="WP_197231685.1">
    <property type="nucleotide sequence ID" value="NZ_SJPV01000013.1"/>
</dbReference>
<evidence type="ECO:0000256" key="1">
    <source>
        <dbReference type="ARBA" id="ARBA00008779"/>
    </source>
</evidence>
<feature type="signal peptide" evidence="6">
    <location>
        <begin position="1"/>
        <end position="27"/>
    </location>
</feature>
<dbReference type="SUPFAM" id="SSF53649">
    <property type="entry name" value="Alkaline phosphatase-like"/>
    <property type="match status" value="1"/>
</dbReference>
<evidence type="ECO:0000256" key="5">
    <source>
        <dbReference type="SAM" id="MobiDB-lite"/>
    </source>
</evidence>
<feature type="domain" description="Sulfatase N-terminal" evidence="7">
    <location>
        <begin position="32"/>
        <end position="382"/>
    </location>
</feature>
<proteinExistence type="inferred from homology"/>
<dbReference type="PROSITE" id="PS00523">
    <property type="entry name" value="SULFATASE_1"/>
    <property type="match status" value="1"/>
</dbReference>
<evidence type="ECO:0000256" key="3">
    <source>
        <dbReference type="ARBA" id="ARBA00022801"/>
    </source>
</evidence>
<keyword evidence="4" id="KW-0106">Calcium</keyword>
<protein>
    <submittedName>
        <fullName evidence="8">Arylsulfatase</fullName>
        <ecNumber evidence="8">3.1.6.1</ecNumber>
    </submittedName>
</protein>
<keyword evidence="2" id="KW-0479">Metal-binding</keyword>
<name>A0A5C6DBN0_9BACT</name>
<evidence type="ECO:0000313" key="8">
    <source>
        <dbReference type="EMBL" id="TWU32329.1"/>
    </source>
</evidence>
<dbReference type="InterPro" id="IPR050738">
    <property type="entry name" value="Sulfatase"/>
</dbReference>
<gene>
    <name evidence="8" type="primary">atsA_114</name>
    <name evidence="8" type="ORF">Poly41_58150</name>
</gene>
<dbReference type="Gene3D" id="3.30.1120.10">
    <property type="match status" value="1"/>
</dbReference>
<comment type="caution">
    <text evidence="8">The sequence shown here is derived from an EMBL/GenBank/DDBJ whole genome shotgun (WGS) entry which is preliminary data.</text>
</comment>
<sequence precursor="true">MNSHFSKYCVSLCLTFVSGGWAMTAQAQAEQPNIVYILADDMGYGDVSACNPDSKIQTPNIDRLAREGMQFIDAHTNSSVCTPTRYGILTGRYCWRTEKKSGVLHGHSDHLIDPGRETVASFLKDQGYATACIGKWHLGMDWTSGDGLKVNESSGKNVDFDQPIANGPLDRGFEYYFGISASLNHAPHAYVENRKALGELSWLEGNTARKERNINGKDGWVADNYHQAEVLSTFTEKTIDWLQQHHSDASQQPFFVYMPLSAPHAPIVPNENFQGKNPIGAYGDYCMEVDWVVGEVLNALEDLELTDNTLVIFTSDNGPSPQAKLDRLQAHGHYASANFRGLKGSLWEAGHRVPFLARWPAVVKPGTVSDQVICTTDLLATVGEMHNAKLPDHVGEDSVSFLPALQGKPIPGNTDRGVVHHSDSGVFAIRRGKWKVVFDPAGGTRRNNPKDPPIKNPADIQLYDMEHDSGESTNLQAQHPEQVDALGRLLGEFVARGRSTPGADRKHPEVKRWTQLDAIRRYLKDSANTGEPHKGRS</sequence>
<feature type="chain" id="PRO_5022742722" evidence="6">
    <location>
        <begin position="28"/>
        <end position="537"/>
    </location>
</feature>
<dbReference type="EC" id="3.1.6.1" evidence="8"/>
<dbReference type="Gene3D" id="3.40.720.10">
    <property type="entry name" value="Alkaline Phosphatase, subunit A"/>
    <property type="match status" value="1"/>
</dbReference>
<dbReference type="GO" id="GO:0046872">
    <property type="term" value="F:metal ion binding"/>
    <property type="evidence" value="ECO:0007669"/>
    <property type="project" value="UniProtKB-KW"/>
</dbReference>
<dbReference type="CDD" id="cd16143">
    <property type="entry name" value="ARS_like"/>
    <property type="match status" value="1"/>
</dbReference>
<evidence type="ECO:0000259" key="7">
    <source>
        <dbReference type="Pfam" id="PF00884"/>
    </source>
</evidence>
<dbReference type="PANTHER" id="PTHR42693">
    <property type="entry name" value="ARYLSULFATASE FAMILY MEMBER"/>
    <property type="match status" value="1"/>
</dbReference>
<dbReference type="InterPro" id="IPR000917">
    <property type="entry name" value="Sulfatase_N"/>
</dbReference>
<evidence type="ECO:0000256" key="2">
    <source>
        <dbReference type="ARBA" id="ARBA00022723"/>
    </source>
</evidence>
<accession>A0A5C6DBN0</accession>
<keyword evidence="6" id="KW-0732">Signal</keyword>
<evidence type="ECO:0000256" key="4">
    <source>
        <dbReference type="ARBA" id="ARBA00022837"/>
    </source>
</evidence>
<keyword evidence="3 8" id="KW-0378">Hydrolase</keyword>
<dbReference type="InterPro" id="IPR024607">
    <property type="entry name" value="Sulfatase_CS"/>
</dbReference>
<comment type="similarity">
    <text evidence="1">Belongs to the sulfatase family.</text>
</comment>